<dbReference type="GO" id="GO:0019748">
    <property type="term" value="P:secondary metabolic process"/>
    <property type="evidence" value="ECO:0007669"/>
    <property type="project" value="TreeGrafter"/>
</dbReference>
<comment type="caution">
    <text evidence="3">The sequence shown here is derived from an EMBL/GenBank/DDBJ whole genome shotgun (WGS) entry which is preliminary data.</text>
</comment>
<evidence type="ECO:0000313" key="3">
    <source>
        <dbReference type="EMBL" id="OBI41544.1"/>
    </source>
</evidence>
<evidence type="ECO:0000259" key="2">
    <source>
        <dbReference type="Pfam" id="PF04909"/>
    </source>
</evidence>
<dbReference type="Pfam" id="PF04909">
    <property type="entry name" value="Amidohydro_2"/>
    <property type="match status" value="1"/>
</dbReference>
<keyword evidence="1" id="KW-0456">Lyase</keyword>
<proteinExistence type="predicted"/>
<dbReference type="PANTHER" id="PTHR21240">
    <property type="entry name" value="2-AMINO-3-CARBOXYLMUCONATE-6-SEMIALDEHYDE DECARBOXYLASE"/>
    <property type="match status" value="1"/>
</dbReference>
<dbReference type="Proteomes" id="UP000093592">
    <property type="component" value="Unassembled WGS sequence"/>
</dbReference>
<dbReference type="Gene3D" id="3.20.20.140">
    <property type="entry name" value="Metal-dependent hydrolases"/>
    <property type="match status" value="1"/>
</dbReference>
<dbReference type="EMBL" id="LZKJ01000173">
    <property type="protein sequence ID" value="OBI41544.1"/>
    <property type="molecule type" value="Genomic_DNA"/>
</dbReference>
<sequence length="355" mass="39199">MRIIDADGHVAESPTLAIEAMKRWPAHVTPSTDGRPRLLIEGRHYPEDHGPGAGVPVEHGLTRAVGINCSSADGVLGDADRDHIDTMVLYPSLGLCAPTLEDPEFAAGFARLYNQWIADYCEPTAGRLRGVAVTPIEHGQVAIDIMREAKDLGLAATLLPPALKTRNLDHPDLDPFYAAAVELEMPLGIHGVPGFHLPKIGVDRFTNYIQVHCISFPFDQMTAMTALVSGGVFDRHPDLRVAFLEAGVGWVPFFIDRLHEHYEKRGDWIEGGWQRDPQEYVQAGNIWVTCEPEEPILPGVIDVLGADFIMFASDYPHWDGEWPESTKHLRSRSDISDDARAKIAGSNAQRFYGLN</sequence>
<dbReference type="InterPro" id="IPR032466">
    <property type="entry name" value="Metal_Hydrolase"/>
</dbReference>
<evidence type="ECO:0000256" key="1">
    <source>
        <dbReference type="ARBA" id="ARBA00023239"/>
    </source>
</evidence>
<feature type="domain" description="Amidohydrolase-related" evidence="2">
    <location>
        <begin position="67"/>
        <end position="354"/>
    </location>
</feature>
<dbReference type="AlphaFoldDB" id="A0A1A2YTG7"/>
<dbReference type="InterPro" id="IPR006680">
    <property type="entry name" value="Amidohydro-rel"/>
</dbReference>
<dbReference type="GO" id="GO:0016787">
    <property type="term" value="F:hydrolase activity"/>
    <property type="evidence" value="ECO:0007669"/>
    <property type="project" value="InterPro"/>
</dbReference>
<evidence type="ECO:0000313" key="4">
    <source>
        <dbReference type="Proteomes" id="UP000093592"/>
    </source>
</evidence>
<dbReference type="SUPFAM" id="SSF51556">
    <property type="entry name" value="Metallo-dependent hydrolases"/>
    <property type="match status" value="1"/>
</dbReference>
<dbReference type="PANTHER" id="PTHR21240:SF28">
    <property type="entry name" value="ISO-OROTATE DECARBOXYLASE (EUROFUNG)"/>
    <property type="match status" value="1"/>
</dbReference>
<dbReference type="InterPro" id="IPR032465">
    <property type="entry name" value="ACMSD"/>
</dbReference>
<name>A0A1A2YTG7_9MYCO</name>
<protein>
    <submittedName>
        <fullName evidence="3">2-amino-3-carboxymuconate-6-semialdehyde decarboxylase</fullName>
    </submittedName>
</protein>
<reference evidence="4" key="1">
    <citation type="submission" date="2016-06" db="EMBL/GenBank/DDBJ databases">
        <authorList>
            <person name="Sutton G."/>
            <person name="Brinkac L."/>
            <person name="Sanka R."/>
            <person name="Adams M."/>
            <person name="Lau E."/>
            <person name="Sam S."/>
            <person name="Sreng N."/>
            <person name="Him V."/>
            <person name="Kerleguer A."/>
            <person name="Cheng S."/>
        </authorList>
    </citation>
    <scope>NUCLEOTIDE SEQUENCE [LARGE SCALE GENOMIC DNA]</scope>
    <source>
        <strain evidence="4">E861</strain>
    </source>
</reference>
<gene>
    <name evidence="3" type="ORF">A5707_07460</name>
</gene>
<dbReference type="RefSeq" id="WP_065016060.1">
    <property type="nucleotide sequence ID" value="NZ_LZKJ01000173.1"/>
</dbReference>
<accession>A0A1A2YTG7</accession>
<dbReference type="GO" id="GO:0016831">
    <property type="term" value="F:carboxy-lyase activity"/>
    <property type="evidence" value="ECO:0007669"/>
    <property type="project" value="InterPro"/>
</dbReference>
<dbReference type="OrthoDB" id="8673349at2"/>
<organism evidence="3 4">
    <name type="scientific">Mycobacterium kyorinense</name>
    <dbReference type="NCBI Taxonomy" id="487514"/>
    <lineage>
        <taxon>Bacteria</taxon>
        <taxon>Bacillati</taxon>
        <taxon>Actinomycetota</taxon>
        <taxon>Actinomycetes</taxon>
        <taxon>Mycobacteriales</taxon>
        <taxon>Mycobacteriaceae</taxon>
        <taxon>Mycobacterium</taxon>
    </lineage>
</organism>
<dbReference type="GO" id="GO:0005737">
    <property type="term" value="C:cytoplasm"/>
    <property type="evidence" value="ECO:0007669"/>
    <property type="project" value="TreeGrafter"/>
</dbReference>